<dbReference type="AlphaFoldDB" id="A0ABD0JXS0"/>
<dbReference type="Proteomes" id="UP001519460">
    <property type="component" value="Unassembled WGS sequence"/>
</dbReference>
<name>A0ABD0JXS0_9CAEN</name>
<gene>
    <name evidence="1" type="ORF">BaRGS_00028937</name>
</gene>
<dbReference type="EMBL" id="JACVVK020000294">
    <property type="protein sequence ID" value="KAK7479857.1"/>
    <property type="molecule type" value="Genomic_DNA"/>
</dbReference>
<evidence type="ECO:0000313" key="1">
    <source>
        <dbReference type="EMBL" id="KAK7479857.1"/>
    </source>
</evidence>
<accession>A0ABD0JXS0</accession>
<protein>
    <submittedName>
        <fullName evidence="1">Uncharacterized protein</fullName>
    </submittedName>
</protein>
<organism evidence="1 2">
    <name type="scientific">Batillaria attramentaria</name>
    <dbReference type="NCBI Taxonomy" id="370345"/>
    <lineage>
        <taxon>Eukaryota</taxon>
        <taxon>Metazoa</taxon>
        <taxon>Spiralia</taxon>
        <taxon>Lophotrochozoa</taxon>
        <taxon>Mollusca</taxon>
        <taxon>Gastropoda</taxon>
        <taxon>Caenogastropoda</taxon>
        <taxon>Sorbeoconcha</taxon>
        <taxon>Cerithioidea</taxon>
        <taxon>Batillariidae</taxon>
        <taxon>Batillaria</taxon>
    </lineage>
</organism>
<proteinExistence type="predicted"/>
<sequence length="111" mass="12027">MKDSVGWLVEAELGDGGQRLVLAGARERKACVGNRNRALVSARNVYFQPIIDEGVKPVNSQTQKSDTECPGIVIVCVRSFHICAVSKLMFPRVQLLQIGDLSDLSVSSPAD</sequence>
<comment type="caution">
    <text evidence="1">The sequence shown here is derived from an EMBL/GenBank/DDBJ whole genome shotgun (WGS) entry which is preliminary data.</text>
</comment>
<reference evidence="1 2" key="1">
    <citation type="journal article" date="2023" name="Sci. Data">
        <title>Genome assembly of the Korean intertidal mud-creeper Batillaria attramentaria.</title>
        <authorList>
            <person name="Patra A.K."/>
            <person name="Ho P.T."/>
            <person name="Jun S."/>
            <person name="Lee S.J."/>
            <person name="Kim Y."/>
            <person name="Won Y.J."/>
        </authorList>
    </citation>
    <scope>NUCLEOTIDE SEQUENCE [LARGE SCALE GENOMIC DNA]</scope>
    <source>
        <strain evidence="1">Wonlab-2016</strain>
    </source>
</reference>
<evidence type="ECO:0000313" key="2">
    <source>
        <dbReference type="Proteomes" id="UP001519460"/>
    </source>
</evidence>
<keyword evidence="2" id="KW-1185">Reference proteome</keyword>